<dbReference type="InterPro" id="IPR051950">
    <property type="entry name" value="Dev_reg/Prot_inhib"/>
</dbReference>
<keyword evidence="4" id="KW-1015">Disulfide bond</keyword>
<feature type="domain" description="Thyroglobulin type-1" evidence="7">
    <location>
        <begin position="148"/>
        <end position="227"/>
    </location>
</feature>
<keyword evidence="2" id="KW-0964">Secreted</keyword>
<gene>
    <name evidence="8" type="ORF">TSAR_014038</name>
</gene>
<evidence type="ECO:0000256" key="2">
    <source>
        <dbReference type="ARBA" id="ARBA00022525"/>
    </source>
</evidence>
<evidence type="ECO:0000256" key="1">
    <source>
        <dbReference type="ARBA" id="ARBA00004613"/>
    </source>
</evidence>
<sequence>MYILSSYFYFHYRIILISTLPLQCHFVVIYSFVSSSFFCKIMNLLIFAFIQLSLRSISTISSDEVDDYKCTKKFCEDFKETAACRAMSMTCRKNPNSTHLPFPDTCSCCDYCLKNLEEKDRCTVGRPGAVSPLEVCGPGLQCKTSKYETTCEEIESACTNAQKAYDKRKEEGTLGMAEIRPKCDTDGLYQTVHCIPGSICYCLSPDGHRIFGEIPYLDYEDEKKMTCGCSINAWKALNTLDPKHEISVARCTEIGTFDQLQCVKGENSTCFCVDSQSGSPISNTDIVFEEYINVNMPVCFDLSRHRPGTYSTSCEIEREVYLSYKEDEENAKTSLLIINEPFCQPDGKYDRIQIAGSKKVCTDMDGRQIDSYEADIADKTIDCNCARTRLVLSNAGVVELPTCCPNGNFEAWQYRRKQYFCVDNNGNQVGREYSSSELSKLDCYKKNEGSPC</sequence>
<comment type="caution">
    <text evidence="5">Lacks conserved residue(s) required for the propagation of feature annotation.</text>
</comment>
<keyword evidence="6" id="KW-0812">Transmembrane</keyword>
<evidence type="ECO:0000313" key="9">
    <source>
        <dbReference type="Proteomes" id="UP000215335"/>
    </source>
</evidence>
<feature type="domain" description="Thyroglobulin type-1" evidence="7">
    <location>
        <begin position="237"/>
        <end position="299"/>
    </location>
</feature>
<dbReference type="PROSITE" id="PS51162">
    <property type="entry name" value="THYROGLOBULIN_1_2"/>
    <property type="match status" value="2"/>
</dbReference>
<dbReference type="OrthoDB" id="1725934at2759"/>
<keyword evidence="9" id="KW-1185">Reference proteome</keyword>
<dbReference type="AlphaFoldDB" id="A0A232EV10"/>
<evidence type="ECO:0000256" key="4">
    <source>
        <dbReference type="ARBA" id="ARBA00023157"/>
    </source>
</evidence>
<dbReference type="SUPFAM" id="SSF57610">
    <property type="entry name" value="Thyroglobulin type-1 domain"/>
    <property type="match status" value="3"/>
</dbReference>
<dbReference type="PANTHER" id="PTHR12352:SF24">
    <property type="entry name" value="THYROGLOBULIN TYPE-1 DOMAIN-CONTAINING PROTEIN"/>
    <property type="match status" value="1"/>
</dbReference>
<dbReference type="GO" id="GO:0005604">
    <property type="term" value="C:basement membrane"/>
    <property type="evidence" value="ECO:0007669"/>
    <property type="project" value="TreeGrafter"/>
</dbReference>
<dbReference type="GO" id="GO:0007160">
    <property type="term" value="P:cell-matrix adhesion"/>
    <property type="evidence" value="ECO:0007669"/>
    <property type="project" value="TreeGrafter"/>
</dbReference>
<dbReference type="SMART" id="SM00211">
    <property type="entry name" value="TY"/>
    <property type="match status" value="2"/>
</dbReference>
<comment type="caution">
    <text evidence="8">The sequence shown here is derived from an EMBL/GenBank/DDBJ whole genome shotgun (WGS) entry which is preliminary data.</text>
</comment>
<dbReference type="InterPro" id="IPR000716">
    <property type="entry name" value="Thyroglobulin_1"/>
</dbReference>
<evidence type="ECO:0000256" key="5">
    <source>
        <dbReference type="PROSITE-ProRule" id="PRU00500"/>
    </source>
</evidence>
<dbReference type="PANTHER" id="PTHR12352">
    <property type="entry name" value="SECRETED MODULAR CALCIUM-BINDING PROTEIN"/>
    <property type="match status" value="1"/>
</dbReference>
<keyword evidence="3" id="KW-0677">Repeat</keyword>
<dbReference type="Gene3D" id="4.10.800.10">
    <property type="entry name" value="Thyroglobulin type-1"/>
    <property type="match status" value="2"/>
</dbReference>
<name>A0A232EV10_9HYME</name>
<comment type="subcellular location">
    <subcellularLocation>
        <location evidence="1">Secreted</location>
    </subcellularLocation>
</comment>
<evidence type="ECO:0000313" key="8">
    <source>
        <dbReference type="EMBL" id="OXU22177.1"/>
    </source>
</evidence>
<dbReference type="Pfam" id="PF00086">
    <property type="entry name" value="Thyroglobulin_1"/>
    <property type="match status" value="2"/>
</dbReference>
<organism evidence="8 9">
    <name type="scientific">Trichomalopsis sarcophagae</name>
    <dbReference type="NCBI Taxonomy" id="543379"/>
    <lineage>
        <taxon>Eukaryota</taxon>
        <taxon>Metazoa</taxon>
        <taxon>Ecdysozoa</taxon>
        <taxon>Arthropoda</taxon>
        <taxon>Hexapoda</taxon>
        <taxon>Insecta</taxon>
        <taxon>Pterygota</taxon>
        <taxon>Neoptera</taxon>
        <taxon>Endopterygota</taxon>
        <taxon>Hymenoptera</taxon>
        <taxon>Apocrita</taxon>
        <taxon>Proctotrupomorpha</taxon>
        <taxon>Chalcidoidea</taxon>
        <taxon>Pteromalidae</taxon>
        <taxon>Pteromalinae</taxon>
        <taxon>Trichomalopsis</taxon>
    </lineage>
</organism>
<evidence type="ECO:0000256" key="3">
    <source>
        <dbReference type="ARBA" id="ARBA00022737"/>
    </source>
</evidence>
<evidence type="ECO:0000259" key="7">
    <source>
        <dbReference type="PROSITE" id="PS51162"/>
    </source>
</evidence>
<proteinExistence type="predicted"/>
<evidence type="ECO:0000256" key="6">
    <source>
        <dbReference type="SAM" id="Phobius"/>
    </source>
</evidence>
<dbReference type="Proteomes" id="UP000215335">
    <property type="component" value="Unassembled WGS sequence"/>
</dbReference>
<accession>A0A232EV10</accession>
<feature type="transmembrane region" description="Helical" evidence="6">
    <location>
        <begin position="12"/>
        <end position="30"/>
    </location>
</feature>
<protein>
    <recommendedName>
        <fullName evidence="7">Thyroglobulin type-1 domain-containing protein</fullName>
    </recommendedName>
</protein>
<dbReference type="InterPro" id="IPR036857">
    <property type="entry name" value="Thyroglobulin_1_sf"/>
</dbReference>
<keyword evidence="6" id="KW-1133">Transmembrane helix</keyword>
<dbReference type="GO" id="GO:0005615">
    <property type="term" value="C:extracellular space"/>
    <property type="evidence" value="ECO:0007669"/>
    <property type="project" value="TreeGrafter"/>
</dbReference>
<keyword evidence="6" id="KW-0472">Membrane</keyword>
<dbReference type="EMBL" id="NNAY01002067">
    <property type="protein sequence ID" value="OXU22177.1"/>
    <property type="molecule type" value="Genomic_DNA"/>
</dbReference>
<reference evidence="8 9" key="1">
    <citation type="journal article" date="2017" name="Curr. Biol.">
        <title>The Evolution of Venom by Co-option of Single-Copy Genes.</title>
        <authorList>
            <person name="Martinson E.O."/>
            <person name="Mrinalini"/>
            <person name="Kelkar Y.D."/>
            <person name="Chang C.H."/>
            <person name="Werren J.H."/>
        </authorList>
    </citation>
    <scope>NUCLEOTIDE SEQUENCE [LARGE SCALE GENOMIC DNA]</scope>
    <source>
        <strain evidence="8 9">Alberta</strain>
        <tissue evidence="8">Whole body</tissue>
    </source>
</reference>